<feature type="domain" description="Hflx-type G" evidence="8">
    <location>
        <begin position="371"/>
        <end position="536"/>
    </location>
</feature>
<evidence type="ECO:0000256" key="7">
    <source>
        <dbReference type="SAM" id="MobiDB-lite"/>
    </source>
</evidence>
<dbReference type="RefSeq" id="WP_326833670.1">
    <property type="nucleotide sequence ID" value="NZ_DBFWWU010000037.1"/>
</dbReference>
<evidence type="ECO:0000259" key="8">
    <source>
        <dbReference type="PROSITE" id="PS51705"/>
    </source>
</evidence>
<gene>
    <name evidence="6 9" type="primary">hflX</name>
    <name evidence="9" type="ORF">FYJ44_05355</name>
</gene>
<dbReference type="GO" id="GO:0005737">
    <property type="term" value="C:cytoplasm"/>
    <property type="evidence" value="ECO:0007669"/>
    <property type="project" value="UniProtKB-SubCell"/>
</dbReference>
<keyword evidence="3 6" id="KW-0547">Nucleotide-binding</keyword>
<comment type="subcellular location">
    <subcellularLocation>
        <location evidence="6">Cytoplasm</location>
    </subcellularLocation>
    <text evidence="6">May associate with membranes.</text>
</comment>
<dbReference type="SUPFAM" id="SSF52540">
    <property type="entry name" value="P-loop containing nucleoside triphosphate hydrolases"/>
    <property type="match status" value="1"/>
</dbReference>
<comment type="caution">
    <text evidence="9">The sequence shown here is derived from an EMBL/GenBank/DDBJ whole genome shotgun (WGS) entry which is preliminary data.</text>
</comment>
<dbReference type="Pfam" id="PF01926">
    <property type="entry name" value="MMR_HSR1"/>
    <property type="match status" value="1"/>
</dbReference>
<name>A0A6L5XJZ5_9BACT</name>
<organism evidence="9 10">
    <name type="scientific">Desulfovibrio porci</name>
    <dbReference type="NCBI Taxonomy" id="2605782"/>
    <lineage>
        <taxon>Bacteria</taxon>
        <taxon>Pseudomonadati</taxon>
        <taxon>Thermodesulfobacteriota</taxon>
        <taxon>Desulfovibrionia</taxon>
        <taxon>Desulfovibrionales</taxon>
        <taxon>Desulfovibrionaceae</taxon>
        <taxon>Desulfovibrio</taxon>
    </lineage>
</organism>
<dbReference type="Gene3D" id="6.10.250.2860">
    <property type="match status" value="1"/>
</dbReference>
<dbReference type="InterPro" id="IPR006073">
    <property type="entry name" value="GTP-bd"/>
</dbReference>
<evidence type="ECO:0000256" key="4">
    <source>
        <dbReference type="ARBA" id="ARBA00022842"/>
    </source>
</evidence>
<dbReference type="NCBIfam" id="TIGR03156">
    <property type="entry name" value="GTP_HflX"/>
    <property type="match status" value="1"/>
</dbReference>
<dbReference type="Proteomes" id="UP000477488">
    <property type="component" value="Unassembled WGS sequence"/>
</dbReference>
<dbReference type="InterPro" id="IPR027417">
    <property type="entry name" value="P-loop_NTPase"/>
</dbReference>
<evidence type="ECO:0000313" key="10">
    <source>
        <dbReference type="Proteomes" id="UP000477488"/>
    </source>
</evidence>
<dbReference type="GO" id="GO:0043022">
    <property type="term" value="F:ribosome binding"/>
    <property type="evidence" value="ECO:0007669"/>
    <property type="project" value="TreeGrafter"/>
</dbReference>
<dbReference type="CDD" id="cd01878">
    <property type="entry name" value="HflX"/>
    <property type="match status" value="1"/>
</dbReference>
<comment type="subunit">
    <text evidence="6">Monomer. Associates with the 50S ribosomal subunit.</text>
</comment>
<reference evidence="9 10" key="1">
    <citation type="submission" date="2019-09" db="EMBL/GenBank/DDBJ databases">
        <title>In-depth cultivation of the pig gut microbiome towards novel bacterial diversity and tailored functional studies.</title>
        <authorList>
            <person name="Wylensek D."/>
            <person name="Hitch T.C.A."/>
            <person name="Clavel T."/>
        </authorList>
    </citation>
    <scope>NUCLEOTIDE SEQUENCE [LARGE SCALE GENOMIC DNA]</scope>
    <source>
        <strain evidence="9 10">PG-178-WT-4</strain>
    </source>
</reference>
<dbReference type="Gene3D" id="3.40.50.300">
    <property type="entry name" value="P-loop containing nucleotide triphosphate hydrolases"/>
    <property type="match status" value="1"/>
</dbReference>
<proteinExistence type="inferred from homology"/>
<protein>
    <recommendedName>
        <fullName evidence="6">GTPase HflX</fullName>
    </recommendedName>
    <alternativeName>
        <fullName evidence="6">GTP-binding protein HflX</fullName>
    </alternativeName>
</protein>
<feature type="region of interest" description="Disordered" evidence="7">
    <location>
        <begin position="320"/>
        <end position="340"/>
    </location>
</feature>
<dbReference type="PANTHER" id="PTHR10229">
    <property type="entry name" value="GTP-BINDING PROTEIN HFLX"/>
    <property type="match status" value="1"/>
</dbReference>
<dbReference type="Pfam" id="PF13167">
    <property type="entry name" value="GTP-bdg_N"/>
    <property type="match status" value="1"/>
</dbReference>
<evidence type="ECO:0000256" key="2">
    <source>
        <dbReference type="ARBA" id="ARBA00022723"/>
    </source>
</evidence>
<keyword evidence="2" id="KW-0479">Metal-binding</keyword>
<dbReference type="InterPro" id="IPR032305">
    <property type="entry name" value="GTP-bd_M"/>
</dbReference>
<dbReference type="InterPro" id="IPR030394">
    <property type="entry name" value="G_HFLX_dom"/>
</dbReference>
<dbReference type="GO" id="GO:0046872">
    <property type="term" value="F:metal ion binding"/>
    <property type="evidence" value="ECO:0007669"/>
    <property type="project" value="UniProtKB-KW"/>
</dbReference>
<evidence type="ECO:0000256" key="1">
    <source>
        <dbReference type="ARBA" id="ARBA00022490"/>
    </source>
</evidence>
<keyword evidence="5 6" id="KW-0342">GTP-binding</keyword>
<accession>A0A6L5XJZ5</accession>
<evidence type="ECO:0000256" key="5">
    <source>
        <dbReference type="ARBA" id="ARBA00023134"/>
    </source>
</evidence>
<dbReference type="GO" id="GO:0005525">
    <property type="term" value="F:GTP binding"/>
    <property type="evidence" value="ECO:0007669"/>
    <property type="project" value="UniProtKB-UniRule"/>
</dbReference>
<evidence type="ECO:0000313" key="9">
    <source>
        <dbReference type="EMBL" id="MSS27487.1"/>
    </source>
</evidence>
<evidence type="ECO:0000256" key="6">
    <source>
        <dbReference type="HAMAP-Rule" id="MF_00900"/>
    </source>
</evidence>
<sequence length="549" mass="60610">MQGLKPSQLNALNRLFNRRFPAADVYTTEQARELALLSRALGRQLGLLIDRKGRVQMVLVGQAGSILIPELPRGRTGQERLRGLRLLHTHLSPDGVSQEDLMDMLFLRLDAVIALSVNPTGDPVQWQAAHLLPSGAADKPYHLDAPQPWDRTAAQFAATAEALEEELARRGEDAREAVDAPRALLVSVAAQPRVLQERNLDELAELARTAGLTVAGRMVQRVAQVNPRLILGKGKVAELEVLALQGRAGMLIFDGELSPAQLHNLADITERKVIDRTQLILDIFAQHAVSRAGKLQVELAQLRYTQPRLVGKNRAMDRLMGGIGGRGPGETKLETDRRKSRERMARIRKELDQLRRQRAFTRARRSRQGIPLAALVGYTNAGKSTLLNTLTRSEVLAENKLFATLDPTTRRLRFPAEREIILADTVGFIRNLPKELTDAFRATLEELEAADLLVHVADASHPDLLQQITAVETILADMELDRVPRLLVLNKWDQLAVPARAELADAFPLALPISAKSGDGLAPLLERLESDLLIRTGPPVIADLPFSLN</sequence>
<comment type="function">
    <text evidence="6">GTPase that associates with the 50S ribosomal subunit and may have a role during protein synthesis or ribosome biogenesis.</text>
</comment>
<dbReference type="FunFam" id="3.40.50.11060:FF:000001">
    <property type="entry name" value="GTPase HflX"/>
    <property type="match status" value="1"/>
</dbReference>
<dbReference type="GO" id="GO:0003924">
    <property type="term" value="F:GTPase activity"/>
    <property type="evidence" value="ECO:0007669"/>
    <property type="project" value="UniProtKB-UniRule"/>
</dbReference>
<keyword evidence="4" id="KW-0460">Magnesium</keyword>
<comment type="similarity">
    <text evidence="6">Belongs to the TRAFAC class OBG-HflX-like GTPase superfamily. HflX GTPase family.</text>
</comment>
<keyword evidence="10" id="KW-1185">Reference proteome</keyword>
<dbReference type="HAMAP" id="MF_00900">
    <property type="entry name" value="GTPase_HflX"/>
    <property type="match status" value="1"/>
</dbReference>
<dbReference type="PRINTS" id="PR00326">
    <property type="entry name" value="GTP1OBG"/>
</dbReference>
<dbReference type="PROSITE" id="PS51705">
    <property type="entry name" value="G_HFLX"/>
    <property type="match status" value="1"/>
</dbReference>
<dbReference type="EMBL" id="VUMH01000004">
    <property type="protein sequence ID" value="MSS27487.1"/>
    <property type="molecule type" value="Genomic_DNA"/>
</dbReference>
<dbReference type="PANTHER" id="PTHR10229:SF0">
    <property type="entry name" value="GTP-BINDING PROTEIN 6-RELATED"/>
    <property type="match status" value="1"/>
</dbReference>
<dbReference type="Gene3D" id="3.40.50.11060">
    <property type="entry name" value="GTPase HflX, N-terminal domain"/>
    <property type="match status" value="1"/>
</dbReference>
<keyword evidence="1 6" id="KW-0963">Cytoplasm</keyword>
<feature type="compositionally biased region" description="Basic and acidic residues" evidence="7">
    <location>
        <begin position="329"/>
        <end position="340"/>
    </location>
</feature>
<dbReference type="InterPro" id="IPR025121">
    <property type="entry name" value="GTPase_HflX_N"/>
</dbReference>
<evidence type="ECO:0000256" key="3">
    <source>
        <dbReference type="ARBA" id="ARBA00022741"/>
    </source>
</evidence>
<dbReference type="InterPro" id="IPR016496">
    <property type="entry name" value="GTPase_HflX"/>
</dbReference>
<dbReference type="Pfam" id="PF16360">
    <property type="entry name" value="GTP-bdg_M"/>
    <property type="match status" value="1"/>
</dbReference>
<dbReference type="InterPro" id="IPR042108">
    <property type="entry name" value="GTPase_HflX_N_sf"/>
</dbReference>
<dbReference type="AlphaFoldDB" id="A0A6L5XJZ5"/>